<evidence type="ECO:0008006" key="3">
    <source>
        <dbReference type="Google" id="ProtNLM"/>
    </source>
</evidence>
<sequence>MLKQLESQMVVSQGINNLDERFFQVEVLSSTELEDWISSPDLLLYTPRGSYGYTDGEQVFHFPYSDIEVREQIEITEETDRLGYLPIMMFFPDVKDEFVSKAQEGGASLIELSDRAFTLTWKDRTMTFYPQELKIETAYSIENERIVTQQWFQLFAPYGYVESVRIEEITRTDLQTPVTFSTYSEFSNHVLEDPNSIVPKYTDQAFIQIHPNPIENEYEVVLKGIADDEVRLVQIRDYLGNVIHSHKEAKANNGVIELNGTSYPSGVLLILVYTQNGVYMETISKK</sequence>
<comment type="caution">
    <text evidence="1">The sequence shown here is derived from an EMBL/GenBank/DDBJ whole genome shotgun (WGS) entry which is preliminary data.</text>
</comment>
<protein>
    <recommendedName>
        <fullName evidence="3">T9SS type A sorting domain-containing protein</fullName>
    </recommendedName>
</protein>
<accession>A0A6L3ZDE7</accession>
<organism evidence="1 2">
    <name type="scientific">Phaeocystidibacter marisrubri</name>
    <dbReference type="NCBI Taxonomy" id="1577780"/>
    <lineage>
        <taxon>Bacteria</taxon>
        <taxon>Pseudomonadati</taxon>
        <taxon>Bacteroidota</taxon>
        <taxon>Flavobacteriia</taxon>
        <taxon>Flavobacteriales</taxon>
        <taxon>Phaeocystidibacteraceae</taxon>
        <taxon>Phaeocystidibacter</taxon>
    </lineage>
</organism>
<evidence type="ECO:0000313" key="2">
    <source>
        <dbReference type="Proteomes" id="UP000484164"/>
    </source>
</evidence>
<name>A0A6L3ZDE7_9FLAO</name>
<keyword evidence="2" id="KW-1185">Reference proteome</keyword>
<proteinExistence type="predicted"/>
<reference evidence="1 2" key="1">
    <citation type="submission" date="2019-10" db="EMBL/GenBank/DDBJ databases">
        <title>Genome sequence of Phaeocystidibacter marisrubri JCM30614 (type strain).</title>
        <authorList>
            <person name="Bowman J.P."/>
        </authorList>
    </citation>
    <scope>NUCLEOTIDE SEQUENCE [LARGE SCALE GENOMIC DNA]</scope>
    <source>
        <strain evidence="1 2">JCM 30614</strain>
    </source>
</reference>
<evidence type="ECO:0000313" key="1">
    <source>
        <dbReference type="EMBL" id="KAB2815690.1"/>
    </source>
</evidence>
<dbReference type="RefSeq" id="WP_151693120.1">
    <property type="nucleotide sequence ID" value="NZ_BMGX01000001.1"/>
</dbReference>
<dbReference type="EMBL" id="WBVQ01000002">
    <property type="protein sequence ID" value="KAB2815690.1"/>
    <property type="molecule type" value="Genomic_DNA"/>
</dbReference>
<gene>
    <name evidence="1" type="ORF">F8C82_08285</name>
</gene>
<dbReference type="Proteomes" id="UP000484164">
    <property type="component" value="Unassembled WGS sequence"/>
</dbReference>
<dbReference type="AlphaFoldDB" id="A0A6L3ZDE7"/>